<reference evidence="1" key="1">
    <citation type="submission" date="2021-06" db="EMBL/GenBank/DDBJ databases">
        <authorList>
            <person name="Kallberg Y."/>
            <person name="Tangrot J."/>
            <person name="Rosling A."/>
        </authorList>
    </citation>
    <scope>NUCLEOTIDE SEQUENCE</scope>
    <source>
        <strain evidence="1">FL130A</strain>
    </source>
</reference>
<evidence type="ECO:0000313" key="1">
    <source>
        <dbReference type="EMBL" id="CAG8708018.1"/>
    </source>
</evidence>
<accession>A0A9N9HV40</accession>
<dbReference type="OrthoDB" id="2434353at2759"/>
<organism evidence="1 2">
    <name type="scientific">Ambispora leptoticha</name>
    <dbReference type="NCBI Taxonomy" id="144679"/>
    <lineage>
        <taxon>Eukaryota</taxon>
        <taxon>Fungi</taxon>
        <taxon>Fungi incertae sedis</taxon>
        <taxon>Mucoromycota</taxon>
        <taxon>Glomeromycotina</taxon>
        <taxon>Glomeromycetes</taxon>
        <taxon>Archaeosporales</taxon>
        <taxon>Ambisporaceae</taxon>
        <taxon>Ambispora</taxon>
    </lineage>
</organism>
<name>A0A9N9HV40_9GLOM</name>
<gene>
    <name evidence="1" type="ORF">ALEPTO_LOCUS11811</name>
</gene>
<protein>
    <submittedName>
        <fullName evidence="1">6768_t:CDS:1</fullName>
    </submittedName>
</protein>
<comment type="caution">
    <text evidence="1">The sequence shown here is derived from an EMBL/GenBank/DDBJ whole genome shotgun (WGS) entry which is preliminary data.</text>
</comment>
<keyword evidence="2" id="KW-1185">Reference proteome</keyword>
<evidence type="ECO:0000313" key="2">
    <source>
        <dbReference type="Proteomes" id="UP000789508"/>
    </source>
</evidence>
<sequence length="208" mass="24895">MQRPYIFWNGRKQTITGVYSDQNVRCTTTYVRLESGYVYMTSSVEIQKIEKQVDKCLTLLKTEFNSNDKLDQKMDKLVTACEEVKDSLPPNFKRKNFQNKKLIINKNENENESIYERMKSKHKKIDQCIEIMGIKEKTFEQKLNELLRDSFTRRQERKKQKGEETKEFDPKYSDSIVEKMQRCLFHLDVNNAYDNNDEEYNLEKILEA</sequence>
<dbReference type="AlphaFoldDB" id="A0A9N9HV40"/>
<proteinExistence type="predicted"/>
<feature type="non-terminal residue" evidence="1">
    <location>
        <position position="208"/>
    </location>
</feature>
<dbReference type="Proteomes" id="UP000789508">
    <property type="component" value="Unassembled WGS sequence"/>
</dbReference>
<dbReference type="EMBL" id="CAJVPS010021569">
    <property type="protein sequence ID" value="CAG8708018.1"/>
    <property type="molecule type" value="Genomic_DNA"/>
</dbReference>